<dbReference type="Gene3D" id="3.40.30.10">
    <property type="entry name" value="Glutaredoxin"/>
    <property type="match status" value="1"/>
</dbReference>
<dbReference type="PROSITE" id="PS50404">
    <property type="entry name" value="GST_NTER"/>
    <property type="match status" value="1"/>
</dbReference>
<dbReference type="PANTHER" id="PTHR11571:SF222">
    <property type="entry name" value="GLUTATHIONE TRANSFERASE"/>
    <property type="match status" value="1"/>
</dbReference>
<dbReference type="SUPFAM" id="SSF47616">
    <property type="entry name" value="GST C-terminal domain-like"/>
    <property type="match status" value="1"/>
</dbReference>
<keyword evidence="10" id="KW-1185">Reference proteome</keyword>
<dbReference type="InterPro" id="IPR004045">
    <property type="entry name" value="Glutathione_S-Trfase_N"/>
</dbReference>
<dbReference type="EMBL" id="WJQU01000001">
    <property type="protein sequence ID" value="KAJ6646381.1"/>
    <property type="molecule type" value="Genomic_DNA"/>
</dbReference>
<accession>A0A9Q0NBE8</accession>
<dbReference type="Gene3D" id="1.20.1050.10">
    <property type="match status" value="1"/>
</dbReference>
<protein>
    <recommendedName>
        <fullName evidence="4">glutathione transferase</fullName>
        <ecNumber evidence="4">2.5.1.18</ecNumber>
    </recommendedName>
</protein>
<comment type="catalytic activity">
    <reaction evidence="6">
        <text>RX + glutathione = an S-substituted glutathione + a halide anion + H(+)</text>
        <dbReference type="Rhea" id="RHEA:16437"/>
        <dbReference type="ChEBI" id="CHEBI:15378"/>
        <dbReference type="ChEBI" id="CHEBI:16042"/>
        <dbReference type="ChEBI" id="CHEBI:17792"/>
        <dbReference type="ChEBI" id="CHEBI:57925"/>
        <dbReference type="ChEBI" id="CHEBI:90779"/>
        <dbReference type="EC" id="2.5.1.18"/>
    </reaction>
</comment>
<feature type="domain" description="GST C-terminal" evidence="8">
    <location>
        <begin position="93"/>
        <end position="219"/>
    </location>
</feature>
<evidence type="ECO:0000256" key="3">
    <source>
        <dbReference type="ARBA" id="ARBA00011738"/>
    </source>
</evidence>
<gene>
    <name evidence="9" type="primary">GSTM</name>
    <name evidence="9" type="ORF">Bhyg_01592</name>
</gene>
<evidence type="ECO:0000256" key="2">
    <source>
        <dbReference type="ARBA" id="ARBA00005861"/>
    </source>
</evidence>
<evidence type="ECO:0000259" key="7">
    <source>
        <dbReference type="PROSITE" id="PS50404"/>
    </source>
</evidence>
<dbReference type="SFLD" id="SFLDG00363">
    <property type="entry name" value="AMPS_(cytGST):_Alpha-__Mu-__Pi"/>
    <property type="match status" value="1"/>
</dbReference>
<feature type="domain" description="GST N-terminal" evidence="7">
    <location>
        <begin position="1"/>
        <end position="87"/>
    </location>
</feature>
<dbReference type="Pfam" id="PF14497">
    <property type="entry name" value="GST_C_3"/>
    <property type="match status" value="1"/>
</dbReference>
<evidence type="ECO:0000256" key="1">
    <source>
        <dbReference type="ARBA" id="ARBA00003701"/>
    </source>
</evidence>
<sequence>MSPALCYWDVRGIAMPIRFLLAYLEVDYEDKRYILTEPPHTRDVWLADKYNLGLDFPNLPYWINGDVKLTESKAILRHIARVHDSTGTVLPKDPTKAYKADMLESIISDAMMAVAMFAYEYDQSKQEEVLKNLHQKLTNISKFLGSNKWITGDEITFPDFWLYEALIWYTRFDNDFLDPYANFLEYIKRFESLPAIRKYMEEPNYIQGPCINPLAKKKI</sequence>
<evidence type="ECO:0000259" key="8">
    <source>
        <dbReference type="PROSITE" id="PS50405"/>
    </source>
</evidence>
<evidence type="ECO:0000256" key="4">
    <source>
        <dbReference type="ARBA" id="ARBA00012452"/>
    </source>
</evidence>
<evidence type="ECO:0000256" key="5">
    <source>
        <dbReference type="ARBA" id="ARBA00022679"/>
    </source>
</evidence>
<name>A0A9Q0NBE8_9DIPT</name>
<dbReference type="InterPro" id="IPR036282">
    <property type="entry name" value="Glutathione-S-Trfase_C_sf"/>
</dbReference>
<dbReference type="AlphaFoldDB" id="A0A9Q0NBE8"/>
<dbReference type="GO" id="GO:0006749">
    <property type="term" value="P:glutathione metabolic process"/>
    <property type="evidence" value="ECO:0007669"/>
    <property type="project" value="TreeGrafter"/>
</dbReference>
<dbReference type="PROSITE" id="PS50405">
    <property type="entry name" value="GST_CTER"/>
    <property type="match status" value="1"/>
</dbReference>
<organism evidence="9 10">
    <name type="scientific">Pseudolycoriella hygida</name>
    <dbReference type="NCBI Taxonomy" id="35572"/>
    <lineage>
        <taxon>Eukaryota</taxon>
        <taxon>Metazoa</taxon>
        <taxon>Ecdysozoa</taxon>
        <taxon>Arthropoda</taxon>
        <taxon>Hexapoda</taxon>
        <taxon>Insecta</taxon>
        <taxon>Pterygota</taxon>
        <taxon>Neoptera</taxon>
        <taxon>Endopterygota</taxon>
        <taxon>Diptera</taxon>
        <taxon>Nematocera</taxon>
        <taxon>Sciaroidea</taxon>
        <taxon>Sciaridae</taxon>
        <taxon>Pseudolycoriella</taxon>
    </lineage>
</organism>
<keyword evidence="5" id="KW-0808">Transferase</keyword>
<dbReference type="GO" id="GO:0004364">
    <property type="term" value="F:glutathione transferase activity"/>
    <property type="evidence" value="ECO:0007669"/>
    <property type="project" value="UniProtKB-EC"/>
</dbReference>
<proteinExistence type="inferred from homology"/>
<dbReference type="InterPro" id="IPR004046">
    <property type="entry name" value="GST_C"/>
</dbReference>
<evidence type="ECO:0000256" key="6">
    <source>
        <dbReference type="ARBA" id="ARBA00047960"/>
    </source>
</evidence>
<dbReference type="InterPro" id="IPR010987">
    <property type="entry name" value="Glutathione-S-Trfase_C-like"/>
</dbReference>
<dbReference type="SUPFAM" id="SSF52833">
    <property type="entry name" value="Thioredoxin-like"/>
    <property type="match status" value="1"/>
</dbReference>
<dbReference type="SFLD" id="SFLDG01205">
    <property type="entry name" value="AMPS.1"/>
    <property type="match status" value="1"/>
</dbReference>
<dbReference type="InterPro" id="IPR050213">
    <property type="entry name" value="GST_superfamily"/>
</dbReference>
<evidence type="ECO:0000313" key="10">
    <source>
        <dbReference type="Proteomes" id="UP001151699"/>
    </source>
</evidence>
<dbReference type="SFLD" id="SFLDS00019">
    <property type="entry name" value="Glutathione_Transferase_(cytos"/>
    <property type="match status" value="1"/>
</dbReference>
<dbReference type="InterPro" id="IPR040079">
    <property type="entry name" value="Glutathione_S-Trfase"/>
</dbReference>
<dbReference type="Proteomes" id="UP001151699">
    <property type="component" value="Chromosome A"/>
</dbReference>
<comment type="caution">
    <text evidence="9">The sequence shown here is derived from an EMBL/GenBank/DDBJ whole genome shotgun (WGS) entry which is preliminary data.</text>
</comment>
<reference evidence="9" key="1">
    <citation type="submission" date="2022-07" db="EMBL/GenBank/DDBJ databases">
        <authorList>
            <person name="Trinca V."/>
            <person name="Uliana J.V.C."/>
            <person name="Torres T.T."/>
            <person name="Ward R.J."/>
            <person name="Monesi N."/>
        </authorList>
    </citation>
    <scope>NUCLEOTIDE SEQUENCE</scope>
    <source>
        <strain evidence="9">HSMRA1968</strain>
        <tissue evidence="9">Whole embryos</tissue>
    </source>
</reference>
<dbReference type="OrthoDB" id="414243at2759"/>
<comment type="subunit">
    <text evidence="3">Homodimer.</text>
</comment>
<dbReference type="InterPro" id="IPR036249">
    <property type="entry name" value="Thioredoxin-like_sf"/>
</dbReference>
<dbReference type="EC" id="2.5.1.18" evidence="4"/>
<comment type="similarity">
    <text evidence="2">Belongs to the GST superfamily. Mu family.</text>
</comment>
<dbReference type="FunFam" id="1.20.1050.10:FF:000101">
    <property type="entry name" value="Glutathione S-transferase Mu 4"/>
    <property type="match status" value="1"/>
</dbReference>
<evidence type="ECO:0000313" key="9">
    <source>
        <dbReference type="EMBL" id="KAJ6646381.1"/>
    </source>
</evidence>
<dbReference type="Pfam" id="PF02798">
    <property type="entry name" value="GST_N"/>
    <property type="match status" value="1"/>
</dbReference>
<dbReference type="PANTHER" id="PTHR11571">
    <property type="entry name" value="GLUTATHIONE S-TRANSFERASE"/>
    <property type="match status" value="1"/>
</dbReference>
<comment type="function">
    <text evidence="1">Conjugation of reduced glutathione to a wide number of exogenous and endogenous hydrophobic electrophiles.</text>
</comment>
<dbReference type="GO" id="GO:0042178">
    <property type="term" value="P:xenobiotic catabolic process"/>
    <property type="evidence" value="ECO:0007669"/>
    <property type="project" value="UniProtKB-ARBA"/>
</dbReference>